<keyword evidence="3" id="KW-0648">Protein biosynthesis</keyword>
<accession>X0VNG7</accession>
<comment type="similarity">
    <text evidence="1">Belongs to the EF-1-beta/EF-1-delta family.</text>
</comment>
<sequence>VTVIVPDDAGGVDPVAEEILKVENVDSAEVTDVGRAL</sequence>
<dbReference type="AlphaFoldDB" id="X0VNG7"/>
<dbReference type="Gene3D" id="3.30.70.60">
    <property type="match status" value="1"/>
</dbReference>
<proteinExistence type="inferred from homology"/>
<feature type="domain" description="Translation elongation factor EF1B beta/delta subunit guanine nucleotide exchange" evidence="4">
    <location>
        <begin position="1"/>
        <end position="35"/>
    </location>
</feature>
<dbReference type="InterPro" id="IPR036219">
    <property type="entry name" value="eEF-1beta-like_sf"/>
</dbReference>
<evidence type="ECO:0000313" key="5">
    <source>
        <dbReference type="EMBL" id="GAG12707.1"/>
    </source>
</evidence>
<evidence type="ECO:0000256" key="1">
    <source>
        <dbReference type="ARBA" id="ARBA00007411"/>
    </source>
</evidence>
<feature type="non-terminal residue" evidence="5">
    <location>
        <position position="1"/>
    </location>
</feature>
<dbReference type="Pfam" id="PF00736">
    <property type="entry name" value="EF1_GNE"/>
    <property type="match status" value="1"/>
</dbReference>
<name>X0VNG7_9ZZZZ</name>
<dbReference type="GO" id="GO:0003746">
    <property type="term" value="F:translation elongation factor activity"/>
    <property type="evidence" value="ECO:0007669"/>
    <property type="project" value="UniProtKB-KW"/>
</dbReference>
<protein>
    <recommendedName>
        <fullName evidence="4">Translation elongation factor EF1B beta/delta subunit guanine nucleotide exchange domain-containing protein</fullName>
    </recommendedName>
</protein>
<reference evidence="5" key="1">
    <citation type="journal article" date="2014" name="Front. Microbiol.">
        <title>High frequency of phylogenetically diverse reductive dehalogenase-homologous genes in deep subseafloor sedimentary metagenomes.</title>
        <authorList>
            <person name="Kawai M."/>
            <person name="Futagami T."/>
            <person name="Toyoda A."/>
            <person name="Takaki Y."/>
            <person name="Nishi S."/>
            <person name="Hori S."/>
            <person name="Arai W."/>
            <person name="Tsubouchi T."/>
            <person name="Morono Y."/>
            <person name="Uchiyama I."/>
            <person name="Ito T."/>
            <person name="Fujiyama A."/>
            <person name="Inagaki F."/>
            <person name="Takami H."/>
        </authorList>
    </citation>
    <scope>NUCLEOTIDE SEQUENCE</scope>
    <source>
        <strain evidence="5">Expedition CK06-06</strain>
    </source>
</reference>
<evidence type="ECO:0000256" key="3">
    <source>
        <dbReference type="ARBA" id="ARBA00022917"/>
    </source>
</evidence>
<dbReference type="EMBL" id="BARS01026210">
    <property type="protein sequence ID" value="GAG12707.1"/>
    <property type="molecule type" value="Genomic_DNA"/>
</dbReference>
<evidence type="ECO:0000256" key="2">
    <source>
        <dbReference type="ARBA" id="ARBA00022768"/>
    </source>
</evidence>
<dbReference type="InterPro" id="IPR014038">
    <property type="entry name" value="EF1B_bsu/dsu_GNE"/>
</dbReference>
<dbReference type="InterPro" id="IPR014717">
    <property type="entry name" value="Transl_elong_EF1B/ribsomal_bS6"/>
</dbReference>
<gene>
    <name evidence="5" type="ORF">S01H1_41328</name>
</gene>
<organism evidence="5">
    <name type="scientific">marine sediment metagenome</name>
    <dbReference type="NCBI Taxonomy" id="412755"/>
    <lineage>
        <taxon>unclassified sequences</taxon>
        <taxon>metagenomes</taxon>
        <taxon>ecological metagenomes</taxon>
    </lineage>
</organism>
<comment type="caution">
    <text evidence="5">The sequence shown here is derived from an EMBL/GenBank/DDBJ whole genome shotgun (WGS) entry which is preliminary data.</text>
</comment>
<evidence type="ECO:0000259" key="4">
    <source>
        <dbReference type="Pfam" id="PF00736"/>
    </source>
</evidence>
<dbReference type="SUPFAM" id="SSF54984">
    <property type="entry name" value="eEF-1beta-like"/>
    <property type="match status" value="1"/>
</dbReference>
<keyword evidence="2" id="KW-0251">Elongation factor</keyword>